<accession>A0AA88IVS1</accession>
<reference evidence="1" key="1">
    <citation type="submission" date="2023-07" db="EMBL/GenBank/DDBJ databases">
        <title>draft genome sequence of fig (Ficus carica).</title>
        <authorList>
            <person name="Takahashi T."/>
            <person name="Nishimura K."/>
        </authorList>
    </citation>
    <scope>NUCLEOTIDE SEQUENCE</scope>
</reference>
<dbReference type="EMBL" id="BTGU01000081">
    <property type="protein sequence ID" value="GMN58833.1"/>
    <property type="molecule type" value="Genomic_DNA"/>
</dbReference>
<sequence>MVKSAFSMGPGARVTMMGRIPSGPGSRVMGGTRVQILVLAQVASTMSVRSGGGGWHRIRNKDRYRTSGVRWCRVVGLVWRAIVLLSADTGRRGKGSACRPSRKGFDRG</sequence>
<dbReference type="AlphaFoldDB" id="A0AA88IVS1"/>
<evidence type="ECO:0000313" key="1">
    <source>
        <dbReference type="EMBL" id="GMN58833.1"/>
    </source>
</evidence>
<protein>
    <submittedName>
        <fullName evidence="1">Uncharacterized protein</fullName>
    </submittedName>
</protein>
<organism evidence="1 2">
    <name type="scientific">Ficus carica</name>
    <name type="common">Common fig</name>
    <dbReference type="NCBI Taxonomy" id="3494"/>
    <lineage>
        <taxon>Eukaryota</taxon>
        <taxon>Viridiplantae</taxon>
        <taxon>Streptophyta</taxon>
        <taxon>Embryophyta</taxon>
        <taxon>Tracheophyta</taxon>
        <taxon>Spermatophyta</taxon>
        <taxon>Magnoliopsida</taxon>
        <taxon>eudicotyledons</taxon>
        <taxon>Gunneridae</taxon>
        <taxon>Pentapetalae</taxon>
        <taxon>rosids</taxon>
        <taxon>fabids</taxon>
        <taxon>Rosales</taxon>
        <taxon>Moraceae</taxon>
        <taxon>Ficeae</taxon>
        <taxon>Ficus</taxon>
    </lineage>
</organism>
<evidence type="ECO:0000313" key="2">
    <source>
        <dbReference type="Proteomes" id="UP001187192"/>
    </source>
</evidence>
<proteinExistence type="predicted"/>
<name>A0AA88IVS1_FICCA</name>
<gene>
    <name evidence="1" type="ORF">TIFTF001_027932</name>
</gene>
<dbReference type="Proteomes" id="UP001187192">
    <property type="component" value="Unassembled WGS sequence"/>
</dbReference>
<keyword evidence="2" id="KW-1185">Reference proteome</keyword>
<comment type="caution">
    <text evidence="1">The sequence shown here is derived from an EMBL/GenBank/DDBJ whole genome shotgun (WGS) entry which is preliminary data.</text>
</comment>